<organism evidence="1 2">
    <name type="scientific">Methylorubrum suomiense</name>
    <dbReference type="NCBI Taxonomy" id="144191"/>
    <lineage>
        <taxon>Bacteria</taxon>
        <taxon>Pseudomonadati</taxon>
        <taxon>Pseudomonadota</taxon>
        <taxon>Alphaproteobacteria</taxon>
        <taxon>Hyphomicrobiales</taxon>
        <taxon>Methylobacteriaceae</taxon>
        <taxon>Methylorubrum</taxon>
    </lineage>
</organism>
<dbReference type="Proteomes" id="UP001055093">
    <property type="component" value="Unassembled WGS sequence"/>
</dbReference>
<sequence>MATVSLPWHTVHMSIDAPHPYSITIEPLKKPEGHFGWALRKHGKLTERSDRAFTSEAKAHESALKAIEREQTGFGSR</sequence>
<evidence type="ECO:0000313" key="1">
    <source>
        <dbReference type="EMBL" id="GJE77105.1"/>
    </source>
</evidence>
<proteinExistence type="predicted"/>
<protein>
    <recommendedName>
        <fullName evidence="3">WGR domain-containing protein</fullName>
    </recommendedName>
</protein>
<gene>
    <name evidence="1" type="ORF">BGCPKDLD_3706</name>
</gene>
<reference evidence="1" key="1">
    <citation type="journal article" date="2021" name="Front. Microbiol.">
        <title>Comprehensive Comparative Genomics and Phenotyping of Methylobacterium Species.</title>
        <authorList>
            <person name="Alessa O."/>
            <person name="Ogura Y."/>
            <person name="Fujitani Y."/>
            <person name="Takami H."/>
            <person name="Hayashi T."/>
            <person name="Sahin N."/>
            <person name="Tani A."/>
        </authorList>
    </citation>
    <scope>NUCLEOTIDE SEQUENCE</scope>
    <source>
        <strain evidence="1">DSM 14458</strain>
    </source>
</reference>
<accession>A0ABQ4UYM6</accession>
<name>A0ABQ4UYM6_9HYPH</name>
<reference evidence="1" key="2">
    <citation type="submission" date="2021-08" db="EMBL/GenBank/DDBJ databases">
        <authorList>
            <person name="Tani A."/>
            <person name="Ola A."/>
            <person name="Ogura Y."/>
            <person name="Katsura K."/>
            <person name="Hayashi T."/>
        </authorList>
    </citation>
    <scope>NUCLEOTIDE SEQUENCE</scope>
    <source>
        <strain evidence="1">DSM 14458</strain>
    </source>
</reference>
<keyword evidence="2" id="KW-1185">Reference proteome</keyword>
<comment type="caution">
    <text evidence="1">The sequence shown here is derived from an EMBL/GenBank/DDBJ whole genome shotgun (WGS) entry which is preliminary data.</text>
</comment>
<evidence type="ECO:0008006" key="3">
    <source>
        <dbReference type="Google" id="ProtNLM"/>
    </source>
</evidence>
<evidence type="ECO:0000313" key="2">
    <source>
        <dbReference type="Proteomes" id="UP001055093"/>
    </source>
</evidence>
<dbReference type="EMBL" id="BPRE01000012">
    <property type="protein sequence ID" value="GJE77105.1"/>
    <property type="molecule type" value="Genomic_DNA"/>
</dbReference>